<keyword evidence="3 5" id="KW-1133">Transmembrane helix</keyword>
<keyword evidence="4 5" id="KW-0472">Membrane</keyword>
<feature type="transmembrane region" description="Helical" evidence="5">
    <location>
        <begin position="74"/>
        <end position="95"/>
    </location>
</feature>
<proteinExistence type="predicted"/>
<name>A0AAE1VVK5_9SOLA</name>
<evidence type="ECO:0000256" key="3">
    <source>
        <dbReference type="ARBA" id="ARBA00022989"/>
    </source>
</evidence>
<evidence type="ECO:0000256" key="4">
    <source>
        <dbReference type="ARBA" id="ARBA00023136"/>
    </source>
</evidence>
<evidence type="ECO:0000256" key="1">
    <source>
        <dbReference type="ARBA" id="ARBA00004141"/>
    </source>
</evidence>
<gene>
    <name evidence="6" type="ORF">RND71_006286</name>
</gene>
<evidence type="ECO:0008006" key="8">
    <source>
        <dbReference type="Google" id="ProtNLM"/>
    </source>
</evidence>
<keyword evidence="7" id="KW-1185">Reference proteome</keyword>
<evidence type="ECO:0000256" key="5">
    <source>
        <dbReference type="SAM" id="Phobius"/>
    </source>
</evidence>
<dbReference type="Proteomes" id="UP001291623">
    <property type="component" value="Unassembled WGS sequence"/>
</dbReference>
<comment type="caution">
    <text evidence="6">The sequence shown here is derived from an EMBL/GenBank/DDBJ whole genome shotgun (WGS) entry which is preliminary data.</text>
</comment>
<comment type="subcellular location">
    <subcellularLocation>
        <location evidence="1">Membrane</location>
        <topology evidence="1">Multi-pass membrane protein</topology>
    </subcellularLocation>
</comment>
<evidence type="ECO:0000313" key="6">
    <source>
        <dbReference type="EMBL" id="KAK4375609.1"/>
    </source>
</evidence>
<dbReference type="InterPro" id="IPR050186">
    <property type="entry name" value="TPT_transporter"/>
</dbReference>
<dbReference type="PANTHER" id="PTHR11132">
    <property type="entry name" value="SOLUTE CARRIER FAMILY 35"/>
    <property type="match status" value="1"/>
</dbReference>
<organism evidence="6 7">
    <name type="scientific">Anisodus tanguticus</name>
    <dbReference type="NCBI Taxonomy" id="243964"/>
    <lineage>
        <taxon>Eukaryota</taxon>
        <taxon>Viridiplantae</taxon>
        <taxon>Streptophyta</taxon>
        <taxon>Embryophyta</taxon>
        <taxon>Tracheophyta</taxon>
        <taxon>Spermatophyta</taxon>
        <taxon>Magnoliopsida</taxon>
        <taxon>eudicotyledons</taxon>
        <taxon>Gunneridae</taxon>
        <taxon>Pentapetalae</taxon>
        <taxon>asterids</taxon>
        <taxon>lamiids</taxon>
        <taxon>Solanales</taxon>
        <taxon>Solanaceae</taxon>
        <taxon>Solanoideae</taxon>
        <taxon>Hyoscyameae</taxon>
        <taxon>Anisodus</taxon>
    </lineage>
</organism>
<dbReference type="GO" id="GO:0016020">
    <property type="term" value="C:membrane"/>
    <property type="evidence" value="ECO:0007669"/>
    <property type="project" value="UniProtKB-SubCell"/>
</dbReference>
<accession>A0AAE1VVK5</accession>
<dbReference type="AlphaFoldDB" id="A0AAE1VVK5"/>
<evidence type="ECO:0000313" key="7">
    <source>
        <dbReference type="Proteomes" id="UP001291623"/>
    </source>
</evidence>
<evidence type="ECO:0000256" key="2">
    <source>
        <dbReference type="ARBA" id="ARBA00022692"/>
    </source>
</evidence>
<reference evidence="6" key="1">
    <citation type="submission" date="2023-12" db="EMBL/GenBank/DDBJ databases">
        <title>Genome assembly of Anisodus tanguticus.</title>
        <authorList>
            <person name="Wang Y.-J."/>
        </authorList>
    </citation>
    <scope>NUCLEOTIDE SEQUENCE</scope>
    <source>
        <strain evidence="6">KB-2021</strain>
        <tissue evidence="6">Leaf</tissue>
    </source>
</reference>
<keyword evidence="2 5" id="KW-0812">Transmembrane</keyword>
<dbReference type="EMBL" id="JAVYJV010000003">
    <property type="protein sequence ID" value="KAK4375609.1"/>
    <property type="molecule type" value="Genomic_DNA"/>
</dbReference>
<protein>
    <recommendedName>
        <fullName evidence="8">Sugar phosphate transporter domain-containing protein</fullName>
    </recommendedName>
</protein>
<sequence length="169" mass="19675">MFTPLRLVSMESIRGISVPMYTTLRRTKVVFTVMAEYFLARKKYSSQVVAWYNMYANFATLDSIQWRFRSYEKFPAVIFLSCALAFLLNYCVFLNTTINSALTQTVCGNLKDLFTVGFGWIVFRELPFDLLNIVGQCLSFLGSCLYAYCKQWHLALPVYMMFMIILEEN</sequence>